<dbReference type="OrthoDB" id="1450082at2"/>
<dbReference type="AlphaFoldDB" id="M7N267"/>
<comment type="caution">
    <text evidence="1">The sequence shown here is derived from an EMBL/GenBank/DDBJ whole genome shotgun (WGS) entry which is preliminary data.</text>
</comment>
<name>M7N267_9FLAO</name>
<evidence type="ECO:0000313" key="1">
    <source>
        <dbReference type="EMBL" id="EMQ95824.1"/>
    </source>
</evidence>
<reference evidence="1 2" key="1">
    <citation type="submission" date="2012-12" db="EMBL/GenBank/DDBJ databases">
        <title>Genome assembly of Formosa sp. AK20.</title>
        <authorList>
            <person name="Kumar R."/>
            <person name="Khatri I."/>
            <person name="Vaidya B."/>
            <person name="Subramanian S."/>
            <person name="Pinnaka A."/>
        </authorList>
    </citation>
    <scope>NUCLEOTIDE SEQUENCE [LARGE SCALE GENOMIC DNA]</scope>
    <source>
        <strain evidence="1 2">AK20</strain>
    </source>
</reference>
<dbReference type="EMBL" id="ANLA01000004">
    <property type="protein sequence ID" value="EMQ95824.1"/>
    <property type="molecule type" value="Genomic_DNA"/>
</dbReference>
<sequence length="99" mass="11628">MKKTTISLCFIIIFTMFIAAPLVITVMDKSFDISMFYGINEEENNNNYEIKHKQIAFPNYDNSELLVLELQKKKQFDFYLNHYSQLSLETHSPPPDCII</sequence>
<dbReference type="Proteomes" id="UP000012024">
    <property type="component" value="Unassembled WGS sequence"/>
</dbReference>
<gene>
    <name evidence="1" type="ORF">D778_01714</name>
</gene>
<accession>M7N267</accession>
<keyword evidence="2" id="KW-1185">Reference proteome</keyword>
<organism evidence="1 2">
    <name type="scientific">Xanthomarina gelatinilytica</name>
    <dbReference type="NCBI Taxonomy" id="1137281"/>
    <lineage>
        <taxon>Bacteria</taxon>
        <taxon>Pseudomonadati</taxon>
        <taxon>Bacteroidota</taxon>
        <taxon>Flavobacteriia</taxon>
        <taxon>Flavobacteriales</taxon>
        <taxon>Flavobacteriaceae</taxon>
        <taxon>Xanthomarina</taxon>
    </lineage>
</organism>
<protein>
    <submittedName>
        <fullName evidence="1">Uncharacterized protein</fullName>
    </submittedName>
</protein>
<dbReference type="PATRIC" id="fig|1137281.3.peg.314"/>
<proteinExistence type="predicted"/>
<dbReference type="GeneID" id="98640249"/>
<dbReference type="RefSeq" id="WP_007647054.1">
    <property type="nucleotide sequence ID" value="NZ_ANLA01000004.1"/>
</dbReference>
<evidence type="ECO:0000313" key="2">
    <source>
        <dbReference type="Proteomes" id="UP000012024"/>
    </source>
</evidence>